<dbReference type="PROSITE" id="PS51819">
    <property type="entry name" value="VOC"/>
    <property type="match status" value="2"/>
</dbReference>
<comment type="caution">
    <text evidence="3">The sequence shown here is derived from an EMBL/GenBank/DDBJ whole genome shotgun (WGS) entry which is preliminary data.</text>
</comment>
<reference evidence="3 4" key="1">
    <citation type="submission" date="2018-10" db="EMBL/GenBank/DDBJ databases">
        <title>Natrarchaeobius chitinivorans gen. nov., sp. nov., and Natrarchaeobius haloalkaliphilus sp. nov., alkaliphilic, chitin-utilizing haloarchaea from hypersaline alkaline lakes.</title>
        <authorList>
            <person name="Sorokin D.Y."/>
            <person name="Elcheninov A.G."/>
            <person name="Kostrikina N.A."/>
            <person name="Bale N.J."/>
            <person name="Sinninghe Damste J.S."/>
            <person name="Khijniak T.V."/>
            <person name="Kublanov I.V."/>
            <person name="Toshchakov S.V."/>
        </authorList>
    </citation>
    <scope>NUCLEOTIDE SEQUENCE [LARGE SCALE GENOMIC DNA]</scope>
    <source>
        <strain evidence="3 4">AArcht7</strain>
    </source>
</reference>
<feature type="domain" description="VOC" evidence="2">
    <location>
        <begin position="4"/>
        <end position="114"/>
    </location>
</feature>
<proteinExistence type="predicted"/>
<dbReference type="SUPFAM" id="SSF54593">
    <property type="entry name" value="Glyoxalase/Bleomycin resistance protein/Dihydroxybiphenyl dioxygenase"/>
    <property type="match status" value="1"/>
</dbReference>
<dbReference type="InterPro" id="IPR051332">
    <property type="entry name" value="Fosfomycin_Res_Enzymes"/>
</dbReference>
<dbReference type="InterPro" id="IPR004360">
    <property type="entry name" value="Glyas_Fos-R_dOase_dom"/>
</dbReference>
<dbReference type="InterPro" id="IPR029068">
    <property type="entry name" value="Glyas_Bleomycin-R_OHBP_Dase"/>
</dbReference>
<dbReference type="InterPro" id="IPR037523">
    <property type="entry name" value="VOC_core"/>
</dbReference>
<dbReference type="Proteomes" id="UP000281431">
    <property type="component" value="Unassembled WGS sequence"/>
</dbReference>
<dbReference type="PANTHER" id="PTHR36113">
    <property type="entry name" value="LYASE, PUTATIVE-RELATED-RELATED"/>
    <property type="match status" value="1"/>
</dbReference>
<name>A0A3N6PGL2_NATCH</name>
<dbReference type="EMBL" id="REFZ01000009">
    <property type="protein sequence ID" value="RQG99449.1"/>
    <property type="molecule type" value="Genomic_DNA"/>
</dbReference>
<keyword evidence="1" id="KW-0479">Metal-binding</keyword>
<feature type="domain" description="VOC" evidence="2">
    <location>
        <begin position="137"/>
        <end position="258"/>
    </location>
</feature>
<sequence length="293" mass="33374">MVQMTEHAVVRVTDLDAAVEFYTEQLGLIEIDRNDDTVYLGCGLDDRFDLGVTEGGTGLDHVAIRITDDQFDEFERRFEEDGVDYEYTGDEEPGDRRGLTVTSPTGIDYELLVVDVERYLQVNDTGLPERSAFTPTDFDHVNLCSNDVESDVEFVKDVLDFDVSEIQRDPDEGHYELVFTRFGDYHHDVAFTITDTPDYNLHHISFTFPSVDHMKTMIDELARNDVEMESAMSRHRAGNNIFAYFWTPTGNRIELSTEMTALPPETDTVHREETFTFTSWGGITPPESFSEGS</sequence>
<dbReference type="Gene3D" id="3.10.180.10">
    <property type="entry name" value="2,3-Dihydroxybiphenyl 1,2-Dioxygenase, domain 1"/>
    <property type="match status" value="2"/>
</dbReference>
<organism evidence="3 4">
    <name type="scientific">Natrarchaeobius chitinivorans</name>
    <dbReference type="NCBI Taxonomy" id="1679083"/>
    <lineage>
        <taxon>Archaea</taxon>
        <taxon>Methanobacteriati</taxon>
        <taxon>Methanobacteriota</taxon>
        <taxon>Stenosarchaea group</taxon>
        <taxon>Halobacteria</taxon>
        <taxon>Halobacteriales</taxon>
        <taxon>Natrialbaceae</taxon>
        <taxon>Natrarchaeobius</taxon>
    </lineage>
</organism>
<dbReference type="PANTHER" id="PTHR36113:SF6">
    <property type="entry name" value="FOSFOMYCIN RESISTANCE PROTEIN FOSX"/>
    <property type="match status" value="1"/>
</dbReference>
<evidence type="ECO:0000313" key="4">
    <source>
        <dbReference type="Proteomes" id="UP000281431"/>
    </source>
</evidence>
<dbReference type="Pfam" id="PF00903">
    <property type="entry name" value="Glyoxalase"/>
    <property type="match status" value="2"/>
</dbReference>
<gene>
    <name evidence="3" type="ORF">EA472_14595</name>
</gene>
<evidence type="ECO:0000259" key="2">
    <source>
        <dbReference type="PROSITE" id="PS51819"/>
    </source>
</evidence>
<dbReference type="GO" id="GO:0046872">
    <property type="term" value="F:metal ion binding"/>
    <property type="evidence" value="ECO:0007669"/>
    <property type="project" value="UniProtKB-KW"/>
</dbReference>
<accession>A0A3N6PGL2</accession>
<evidence type="ECO:0000256" key="1">
    <source>
        <dbReference type="ARBA" id="ARBA00022723"/>
    </source>
</evidence>
<protein>
    <recommendedName>
        <fullName evidence="2">VOC domain-containing protein</fullName>
    </recommendedName>
</protein>
<dbReference type="AlphaFoldDB" id="A0A3N6PGL2"/>
<keyword evidence="4" id="KW-1185">Reference proteome</keyword>
<evidence type="ECO:0000313" key="3">
    <source>
        <dbReference type="EMBL" id="RQG99449.1"/>
    </source>
</evidence>